<evidence type="ECO:0000313" key="3">
    <source>
        <dbReference type="Proteomes" id="UP000399805"/>
    </source>
</evidence>
<evidence type="ECO:0000313" key="2">
    <source>
        <dbReference type="EMBL" id="VVJ17131.1"/>
    </source>
</evidence>
<reference evidence="2 3" key="1">
    <citation type="submission" date="2019-09" db="EMBL/GenBank/DDBJ databases">
        <authorList>
            <person name="Leyn A S."/>
        </authorList>
    </citation>
    <scope>NUCLEOTIDE SEQUENCE [LARGE SCALE GENOMIC DNA]</scope>
    <source>
        <strain evidence="2">AA231_1</strain>
    </source>
</reference>
<feature type="compositionally biased region" description="Basic residues" evidence="1">
    <location>
        <begin position="29"/>
        <end position="40"/>
    </location>
</feature>
<dbReference type="AlphaFoldDB" id="A0A6I8LJ90"/>
<name>A0A6I8LJ90_9PSEU</name>
<proteinExistence type="predicted"/>
<organism evidence="2 3">
    <name type="scientific">Amycolatopsis camponoti</name>
    <dbReference type="NCBI Taxonomy" id="2606593"/>
    <lineage>
        <taxon>Bacteria</taxon>
        <taxon>Bacillati</taxon>
        <taxon>Actinomycetota</taxon>
        <taxon>Actinomycetes</taxon>
        <taxon>Pseudonocardiales</taxon>
        <taxon>Pseudonocardiaceae</taxon>
        <taxon>Amycolatopsis</taxon>
    </lineage>
</organism>
<gene>
    <name evidence="2" type="ORF">AA23TX_02152</name>
</gene>
<protein>
    <submittedName>
        <fullName evidence="2">Uncharacterized protein</fullName>
    </submittedName>
</protein>
<keyword evidence="3" id="KW-1185">Reference proteome</keyword>
<dbReference type="EMBL" id="CABVGP010000001">
    <property type="protein sequence ID" value="VVJ17131.1"/>
    <property type="molecule type" value="Genomic_DNA"/>
</dbReference>
<sequence length="40" mass="4334">MAQSGRDYGERGSRTVSGGGPGDSFTHTAARRMITHRGRR</sequence>
<accession>A0A6I8LJ90</accession>
<dbReference type="Proteomes" id="UP000399805">
    <property type="component" value="Unassembled WGS sequence"/>
</dbReference>
<evidence type="ECO:0000256" key="1">
    <source>
        <dbReference type="SAM" id="MobiDB-lite"/>
    </source>
</evidence>
<feature type="region of interest" description="Disordered" evidence="1">
    <location>
        <begin position="1"/>
        <end position="40"/>
    </location>
</feature>